<accession>A0AA36MX39</accession>
<keyword evidence="3" id="KW-1185">Reference proteome</keyword>
<feature type="region of interest" description="Disordered" evidence="1">
    <location>
        <begin position="247"/>
        <end position="279"/>
    </location>
</feature>
<evidence type="ECO:0008006" key="4">
    <source>
        <dbReference type="Google" id="ProtNLM"/>
    </source>
</evidence>
<feature type="region of interest" description="Disordered" evidence="1">
    <location>
        <begin position="96"/>
        <end position="222"/>
    </location>
</feature>
<dbReference type="AlphaFoldDB" id="A0AA36MX39"/>
<feature type="compositionally biased region" description="Low complexity" evidence="1">
    <location>
        <begin position="171"/>
        <end position="180"/>
    </location>
</feature>
<feature type="compositionally biased region" description="Basic and acidic residues" evidence="1">
    <location>
        <begin position="125"/>
        <end position="168"/>
    </location>
</feature>
<proteinExistence type="predicted"/>
<comment type="caution">
    <text evidence="2">The sequence shown here is derived from an EMBL/GenBank/DDBJ whole genome shotgun (WGS) entry which is preliminary data.</text>
</comment>
<evidence type="ECO:0000256" key="1">
    <source>
        <dbReference type="SAM" id="MobiDB-lite"/>
    </source>
</evidence>
<evidence type="ECO:0000313" key="2">
    <source>
        <dbReference type="EMBL" id="CAJ1383669.1"/>
    </source>
</evidence>
<name>A0AA36MX39_9DINO</name>
<dbReference type="EMBL" id="CAUJNA010001039">
    <property type="protein sequence ID" value="CAJ1383669.1"/>
    <property type="molecule type" value="Genomic_DNA"/>
</dbReference>
<protein>
    <recommendedName>
        <fullName evidence="4">Trichohyalin-plectin-homology domain-containing protein</fullName>
    </recommendedName>
</protein>
<organism evidence="2 3">
    <name type="scientific">Effrenium voratum</name>
    <dbReference type="NCBI Taxonomy" id="2562239"/>
    <lineage>
        <taxon>Eukaryota</taxon>
        <taxon>Sar</taxon>
        <taxon>Alveolata</taxon>
        <taxon>Dinophyceae</taxon>
        <taxon>Suessiales</taxon>
        <taxon>Symbiodiniaceae</taxon>
        <taxon>Effrenium</taxon>
    </lineage>
</organism>
<feature type="compositionally biased region" description="Basic and acidic residues" evidence="1">
    <location>
        <begin position="210"/>
        <end position="222"/>
    </location>
</feature>
<feature type="compositionally biased region" description="Basic and acidic residues" evidence="1">
    <location>
        <begin position="251"/>
        <end position="269"/>
    </location>
</feature>
<evidence type="ECO:0000313" key="3">
    <source>
        <dbReference type="Proteomes" id="UP001178507"/>
    </source>
</evidence>
<dbReference type="Proteomes" id="UP001178507">
    <property type="component" value="Unassembled WGS sequence"/>
</dbReference>
<gene>
    <name evidence="2" type="ORF">EVOR1521_LOCUS10740</name>
</gene>
<feature type="compositionally biased region" description="Basic and acidic residues" evidence="1">
    <location>
        <begin position="100"/>
        <end position="113"/>
    </location>
</feature>
<reference evidence="2" key="1">
    <citation type="submission" date="2023-08" db="EMBL/GenBank/DDBJ databases">
        <authorList>
            <person name="Chen Y."/>
            <person name="Shah S."/>
            <person name="Dougan E. K."/>
            <person name="Thang M."/>
            <person name="Chan C."/>
        </authorList>
    </citation>
    <scope>NUCLEOTIDE SEQUENCE</scope>
</reference>
<sequence>MHSLCIPSKCQALEEEKRHYENTLLELDRWKQQEKERDEERHLRVLKEKEDRDEQLRYEKLLKDQEEQRRKDEEIQLVDKSLDRYDESQQITTIVTEMEADQKRHEKKKEQTRKAMRKVFEQNAEDQRKRDQAAREAKDKEAETIKEYNRILDEQEEAKAKELHERRGPSAAHLAAAAPAQLQGMERQAQLMKKLQDNVSSIKAESGDADATRARAQQEEQDRHYFEAEAIKQQRLKQMKLENQAYLLKQMQERDSRKDDDKSRAEKRGQCFPTGAGSQ</sequence>